<evidence type="ECO:0000256" key="1">
    <source>
        <dbReference type="SAM" id="MobiDB-lite"/>
    </source>
</evidence>
<dbReference type="InterPro" id="IPR018642">
    <property type="entry name" value="DUF2066"/>
</dbReference>
<keyword evidence="4" id="KW-1185">Reference proteome</keyword>
<reference evidence="3 4" key="1">
    <citation type="submission" date="2020-08" db="EMBL/GenBank/DDBJ databases">
        <title>Genomic Encyclopedia of Type Strains, Phase IV (KMG-IV): sequencing the most valuable type-strain genomes for metagenomic binning, comparative biology and taxonomic classification.</title>
        <authorList>
            <person name="Goeker M."/>
        </authorList>
    </citation>
    <scope>NUCLEOTIDE SEQUENCE [LARGE SCALE GENOMIC DNA]</scope>
    <source>
        <strain evidence="3 4">DSM 22359</strain>
    </source>
</reference>
<keyword evidence="2" id="KW-0732">Signal</keyword>
<accession>A0A840UAN2</accession>
<dbReference type="Pfam" id="PF09839">
    <property type="entry name" value="DUF2066"/>
    <property type="match status" value="1"/>
</dbReference>
<proteinExistence type="predicted"/>
<dbReference type="AlphaFoldDB" id="A0A840UAN2"/>
<evidence type="ECO:0000313" key="4">
    <source>
        <dbReference type="Proteomes" id="UP000591735"/>
    </source>
</evidence>
<evidence type="ECO:0000256" key="2">
    <source>
        <dbReference type="SAM" id="SignalP"/>
    </source>
</evidence>
<feature type="region of interest" description="Disordered" evidence="1">
    <location>
        <begin position="349"/>
        <end position="406"/>
    </location>
</feature>
<gene>
    <name evidence="3" type="ORF">HNR38_003297</name>
</gene>
<evidence type="ECO:0000313" key="3">
    <source>
        <dbReference type="EMBL" id="MBB5322784.1"/>
    </source>
</evidence>
<dbReference type="RefSeq" id="WP_183706351.1">
    <property type="nucleotide sequence ID" value="NZ_JACHFE010000011.1"/>
</dbReference>
<dbReference type="EMBL" id="JACHFE010000011">
    <property type="protein sequence ID" value="MBB5322784.1"/>
    <property type="molecule type" value="Genomic_DNA"/>
</dbReference>
<protein>
    <recommendedName>
        <fullName evidence="5">DUF2066 domain-containing protein</fullName>
    </recommendedName>
</protein>
<organism evidence="3 4">
    <name type="scientific">Marinobacter oulmenensis</name>
    <dbReference type="NCBI Taxonomy" id="643747"/>
    <lineage>
        <taxon>Bacteria</taxon>
        <taxon>Pseudomonadati</taxon>
        <taxon>Pseudomonadota</taxon>
        <taxon>Gammaproteobacteria</taxon>
        <taxon>Pseudomonadales</taxon>
        <taxon>Marinobacteraceae</taxon>
        <taxon>Marinobacter</taxon>
    </lineage>
</organism>
<name>A0A840UAN2_9GAMM</name>
<evidence type="ECO:0008006" key="5">
    <source>
        <dbReference type="Google" id="ProtNLM"/>
    </source>
</evidence>
<feature type="chain" id="PRO_5032331949" description="DUF2066 domain-containing protein" evidence="2">
    <location>
        <begin position="30"/>
        <end position="434"/>
    </location>
</feature>
<dbReference type="Proteomes" id="UP000591735">
    <property type="component" value="Unassembled WGS sequence"/>
</dbReference>
<comment type="caution">
    <text evidence="3">The sequence shown here is derived from an EMBL/GenBank/DDBJ whole genome shotgun (WGS) entry which is preliminary data.</text>
</comment>
<feature type="signal peptide" evidence="2">
    <location>
        <begin position="1"/>
        <end position="29"/>
    </location>
</feature>
<sequence>MTGPGRSILRCLIGATLFAIMTVVAPAQAVTVSGLYDASVAIGGTAGDDLQAGYEEGLRRVMVRVSGTAEVLGMDGIEGVLDEAESLLLSYQVRSANGGNRLEMSFGAVGVNRALASIEAPVWGANRPLTLAWVAVQERGGRYLLTEAGASERASQWQRAFKWAAASRGLPVAFPPEQVASDRGLLSDLWGQFTGRIRDASETISYGALAMVRVRRSGDQWRADWTHDGMGEARADDSVTASSPAELADAVISRWAEGYASRYAVSAGDVGESPKVDIVLDGVSSLADYGKVGDALENLTPVESVHPLRVRGSRLTVQVTFSGELGQLKEYIALDPRFVVMEAPVTEAAKTPDNGPAQQVGAQGNDAPAAPEPAESQSGGTDAGSEPASESPVAYEPIVEGDEADAEQAFESLYQVLHYRWQPSGRVVDDNAEG</sequence>